<feature type="region of interest" description="Disordered" evidence="1">
    <location>
        <begin position="1"/>
        <end position="36"/>
    </location>
</feature>
<feature type="compositionally biased region" description="Polar residues" evidence="1">
    <location>
        <begin position="1"/>
        <end position="13"/>
    </location>
</feature>
<accession>A0A0D0DDM6</accession>
<dbReference type="HOGENOM" id="CLU_2073918_0_0_1"/>
<evidence type="ECO:0000256" key="1">
    <source>
        <dbReference type="SAM" id="MobiDB-lite"/>
    </source>
</evidence>
<sequence length="122" mass="13499">MPQQHHTQDSSPVLQPFPKLHAHPRWPDTPRKRTQHIKGTYRLKNGRVISGLALSSHKRTCHLKSGPDISGTGPPPHGPITPHWIHRPENGPGDPAVSKVTHRITNRPGVSPTTSKMDPSPR</sequence>
<reference evidence="3" key="2">
    <citation type="submission" date="2015-01" db="EMBL/GenBank/DDBJ databases">
        <title>Evolutionary Origins and Diversification of the Mycorrhizal Mutualists.</title>
        <authorList>
            <consortium name="DOE Joint Genome Institute"/>
            <consortium name="Mycorrhizal Genomics Consortium"/>
            <person name="Kohler A."/>
            <person name="Kuo A."/>
            <person name="Nagy L.G."/>
            <person name="Floudas D."/>
            <person name="Copeland A."/>
            <person name="Barry K.W."/>
            <person name="Cichocki N."/>
            <person name="Veneault-Fourrey C."/>
            <person name="LaButti K."/>
            <person name="Lindquist E.A."/>
            <person name="Lipzen A."/>
            <person name="Lundell T."/>
            <person name="Morin E."/>
            <person name="Murat C."/>
            <person name="Riley R."/>
            <person name="Ohm R."/>
            <person name="Sun H."/>
            <person name="Tunlid A."/>
            <person name="Henrissat B."/>
            <person name="Grigoriev I.V."/>
            <person name="Hibbett D.S."/>
            <person name="Martin F."/>
        </authorList>
    </citation>
    <scope>NUCLEOTIDE SEQUENCE [LARGE SCALE GENOMIC DNA]</scope>
    <source>
        <strain evidence="3">Ve08.2h10</strain>
    </source>
</reference>
<dbReference type="InParanoid" id="A0A0D0DDM6"/>
<gene>
    <name evidence="2" type="ORF">PAXRUDRAFT_16646</name>
</gene>
<feature type="compositionally biased region" description="Polar residues" evidence="1">
    <location>
        <begin position="111"/>
        <end position="122"/>
    </location>
</feature>
<protein>
    <submittedName>
        <fullName evidence="2">Uncharacterized protein</fullName>
    </submittedName>
</protein>
<name>A0A0D0DDM6_9AGAM</name>
<evidence type="ECO:0000313" key="3">
    <source>
        <dbReference type="Proteomes" id="UP000054538"/>
    </source>
</evidence>
<feature type="region of interest" description="Disordered" evidence="1">
    <location>
        <begin position="61"/>
        <end position="122"/>
    </location>
</feature>
<dbReference type="AlphaFoldDB" id="A0A0D0DDM6"/>
<reference evidence="2 3" key="1">
    <citation type="submission" date="2014-04" db="EMBL/GenBank/DDBJ databases">
        <authorList>
            <consortium name="DOE Joint Genome Institute"/>
            <person name="Kuo A."/>
            <person name="Kohler A."/>
            <person name="Jargeat P."/>
            <person name="Nagy L.G."/>
            <person name="Floudas D."/>
            <person name="Copeland A."/>
            <person name="Barry K.W."/>
            <person name="Cichocki N."/>
            <person name="Veneault-Fourrey C."/>
            <person name="LaButti K."/>
            <person name="Lindquist E.A."/>
            <person name="Lipzen A."/>
            <person name="Lundell T."/>
            <person name="Morin E."/>
            <person name="Murat C."/>
            <person name="Sun H."/>
            <person name="Tunlid A."/>
            <person name="Henrissat B."/>
            <person name="Grigoriev I.V."/>
            <person name="Hibbett D.S."/>
            <person name="Martin F."/>
            <person name="Nordberg H.P."/>
            <person name="Cantor M.N."/>
            <person name="Hua S.X."/>
        </authorList>
    </citation>
    <scope>NUCLEOTIDE SEQUENCE [LARGE SCALE GENOMIC DNA]</scope>
    <source>
        <strain evidence="2 3">Ve08.2h10</strain>
    </source>
</reference>
<organism evidence="2 3">
    <name type="scientific">Paxillus rubicundulus Ve08.2h10</name>
    <dbReference type="NCBI Taxonomy" id="930991"/>
    <lineage>
        <taxon>Eukaryota</taxon>
        <taxon>Fungi</taxon>
        <taxon>Dikarya</taxon>
        <taxon>Basidiomycota</taxon>
        <taxon>Agaricomycotina</taxon>
        <taxon>Agaricomycetes</taxon>
        <taxon>Agaricomycetidae</taxon>
        <taxon>Boletales</taxon>
        <taxon>Paxilineae</taxon>
        <taxon>Paxillaceae</taxon>
        <taxon>Paxillus</taxon>
    </lineage>
</organism>
<evidence type="ECO:0000313" key="2">
    <source>
        <dbReference type="EMBL" id="KIK78864.1"/>
    </source>
</evidence>
<keyword evidence="3" id="KW-1185">Reference proteome</keyword>
<dbReference type="Proteomes" id="UP000054538">
    <property type="component" value="Unassembled WGS sequence"/>
</dbReference>
<proteinExistence type="predicted"/>
<dbReference type="EMBL" id="KN826448">
    <property type="protein sequence ID" value="KIK78864.1"/>
    <property type="molecule type" value="Genomic_DNA"/>
</dbReference>